<dbReference type="SMART" id="SM00248">
    <property type="entry name" value="ANK"/>
    <property type="match status" value="7"/>
</dbReference>
<sequence length="447" mass="49425">MLKLITHVFGVYDKISPIHEAATLGDVSELERLIKEGVNVNLKNYEQHTPLYLAVQNGNELAAKLLLESGANAKNLMRIAVDKGNLKMLQLLDQFGADVEGDKNGPIYPYMKVKDGLHLFHLAAQQGYLDIVKWFVDVKGVSINLSKNPLKQTALHLAAKQGHQDVVEFLLQKNANPDVLDLNENAPVHLAVQQGNLPILKLLKGYEASLEIYGNKSKITPLHVAAKHHYLSIIEYLIDTAKVNINALANGLQIGKLYLPECMQSKYTPLQAATFFPDAGQTIALLVYKRADIDLKHNFGKFRSYIIKHQNAILNSGPMEHQIALGLAFLKVFHDYNDSKTINFKKFVVTTLVTKMKNISEGDTTAKLKEILSTQEQGENFYNFCLATTKDLKFGNIESELKEPYDKILSALKSDIMGHGSATTDSIALAVAGAGSVTETSSVEIDQ</sequence>
<name>A0A2P1P891_9RICK</name>
<dbReference type="InterPro" id="IPR036770">
    <property type="entry name" value="Ankyrin_rpt-contain_sf"/>
</dbReference>
<dbReference type="PROSITE" id="PS50297">
    <property type="entry name" value="ANK_REP_REGION"/>
    <property type="match status" value="3"/>
</dbReference>
<dbReference type="Pfam" id="PF00023">
    <property type="entry name" value="Ank"/>
    <property type="match status" value="1"/>
</dbReference>
<evidence type="ECO:0000256" key="2">
    <source>
        <dbReference type="ARBA" id="ARBA00023043"/>
    </source>
</evidence>
<proteinExistence type="predicted"/>
<dbReference type="EMBL" id="CP027845">
    <property type="protein sequence ID" value="AVP87474.1"/>
    <property type="molecule type" value="Genomic_DNA"/>
</dbReference>
<keyword evidence="2 3" id="KW-0040">ANK repeat</keyword>
<dbReference type="PROSITE" id="PS50088">
    <property type="entry name" value="ANK_REPEAT"/>
    <property type="match status" value="4"/>
</dbReference>
<organism evidence="4 5">
    <name type="scientific">Candidatus Phycorickettsia trachydisci</name>
    <dbReference type="NCBI Taxonomy" id="2115978"/>
    <lineage>
        <taxon>Bacteria</taxon>
        <taxon>Pseudomonadati</taxon>
        <taxon>Pseudomonadota</taxon>
        <taxon>Alphaproteobacteria</taxon>
        <taxon>Rickettsiales</taxon>
        <taxon>Rickettsiaceae</taxon>
        <taxon>Candidatus Phycorickettsia</taxon>
    </lineage>
</organism>
<dbReference type="Gene3D" id="1.25.40.20">
    <property type="entry name" value="Ankyrin repeat-containing domain"/>
    <property type="match status" value="2"/>
</dbReference>
<feature type="repeat" description="ANK" evidence="3">
    <location>
        <begin position="150"/>
        <end position="182"/>
    </location>
</feature>
<dbReference type="Proteomes" id="UP000241762">
    <property type="component" value="Chromosome"/>
</dbReference>
<dbReference type="PANTHER" id="PTHR24198">
    <property type="entry name" value="ANKYRIN REPEAT AND PROTEIN KINASE DOMAIN-CONTAINING PROTEIN"/>
    <property type="match status" value="1"/>
</dbReference>
<dbReference type="AlphaFoldDB" id="A0A2P1P891"/>
<dbReference type="OrthoDB" id="7163282at2"/>
<keyword evidence="5" id="KW-1185">Reference proteome</keyword>
<dbReference type="InterPro" id="IPR002110">
    <property type="entry name" value="Ankyrin_rpt"/>
</dbReference>
<feature type="repeat" description="ANK" evidence="3">
    <location>
        <begin position="183"/>
        <end position="215"/>
    </location>
</feature>
<gene>
    <name evidence="4" type="ORF">phytr_5280</name>
</gene>
<accession>A0A2P1P891</accession>
<dbReference type="RefSeq" id="WP_106874336.1">
    <property type="nucleotide sequence ID" value="NZ_CP027845.1"/>
</dbReference>
<evidence type="ECO:0000313" key="5">
    <source>
        <dbReference type="Proteomes" id="UP000241762"/>
    </source>
</evidence>
<evidence type="ECO:0000313" key="4">
    <source>
        <dbReference type="EMBL" id="AVP87474.1"/>
    </source>
</evidence>
<dbReference type="Pfam" id="PF12796">
    <property type="entry name" value="Ank_2"/>
    <property type="match status" value="2"/>
</dbReference>
<protein>
    <submittedName>
        <fullName evidence="4">Uncharacterized protein</fullName>
    </submittedName>
</protein>
<dbReference type="SUPFAM" id="SSF48403">
    <property type="entry name" value="Ankyrin repeat"/>
    <property type="match status" value="2"/>
</dbReference>
<keyword evidence="1" id="KW-0677">Repeat</keyword>
<evidence type="ECO:0000256" key="3">
    <source>
        <dbReference type="PROSITE-ProRule" id="PRU00023"/>
    </source>
</evidence>
<feature type="repeat" description="ANK" evidence="3">
    <location>
        <begin position="13"/>
        <end position="45"/>
    </location>
</feature>
<reference evidence="4 5" key="1">
    <citation type="submission" date="2018-03" db="EMBL/GenBank/DDBJ databases">
        <title>A gene transfer event suggests a long-term partnership between eustigmatophyte algae and a novel lineage of endosymbiotic bacteria.</title>
        <authorList>
            <person name="Yurchenko T."/>
            <person name="Sevcikova T."/>
            <person name="Pribyl P."/>
            <person name="El Karkouri K."/>
            <person name="Klimes V."/>
            <person name="Amaral R."/>
            <person name="Zbrankova V."/>
            <person name="Kim E."/>
            <person name="Raoult D."/>
            <person name="Santos L.M.A."/>
            <person name="Elias M."/>
        </authorList>
    </citation>
    <scope>NUCLEOTIDE SEQUENCE [LARGE SCALE GENOMIC DNA]</scope>
    <source>
        <strain evidence="4">CCALA 838</strain>
    </source>
</reference>
<feature type="repeat" description="ANK" evidence="3">
    <location>
        <begin position="46"/>
        <end position="78"/>
    </location>
</feature>
<dbReference type="PANTHER" id="PTHR24198:SF165">
    <property type="entry name" value="ANKYRIN REPEAT-CONTAINING PROTEIN-RELATED"/>
    <property type="match status" value="1"/>
</dbReference>
<evidence type="ECO:0000256" key="1">
    <source>
        <dbReference type="ARBA" id="ARBA00022737"/>
    </source>
</evidence>
<dbReference type="KEGG" id="ptc:phytr_5280"/>